<evidence type="ECO:0000313" key="4">
    <source>
        <dbReference type="Proteomes" id="UP000472320"/>
    </source>
</evidence>
<dbReference type="Pfam" id="PF01522">
    <property type="entry name" value="Polysacc_deac_1"/>
    <property type="match status" value="1"/>
</dbReference>
<dbReference type="OrthoDB" id="9816280at2"/>
<evidence type="ECO:0000313" key="3">
    <source>
        <dbReference type="EMBL" id="MTW10029.1"/>
    </source>
</evidence>
<keyword evidence="4" id="KW-1185">Reference proteome</keyword>
<proteinExistence type="predicted"/>
<gene>
    <name evidence="3" type="ORF">GM658_05395</name>
</gene>
<dbReference type="Proteomes" id="UP000472320">
    <property type="component" value="Unassembled WGS sequence"/>
</dbReference>
<dbReference type="InterPro" id="IPR051398">
    <property type="entry name" value="Polysacch_Deacetylase"/>
</dbReference>
<name>A0A6L6QCY9_9BURK</name>
<comment type="caution">
    <text evidence="3">The sequence shown here is derived from an EMBL/GenBank/DDBJ whole genome shotgun (WGS) entry which is preliminary data.</text>
</comment>
<dbReference type="PROSITE" id="PS51677">
    <property type="entry name" value="NODB"/>
    <property type="match status" value="1"/>
</dbReference>
<evidence type="ECO:0000259" key="2">
    <source>
        <dbReference type="PROSITE" id="PS51677"/>
    </source>
</evidence>
<dbReference type="AlphaFoldDB" id="A0A6L6QCY9"/>
<keyword evidence="1" id="KW-0732">Signal</keyword>
<dbReference type="InterPro" id="IPR011330">
    <property type="entry name" value="Glyco_hydro/deAcase_b/a-brl"/>
</dbReference>
<dbReference type="SUPFAM" id="SSF88713">
    <property type="entry name" value="Glycoside hydrolase/deacetylase"/>
    <property type="match status" value="1"/>
</dbReference>
<dbReference type="PANTHER" id="PTHR34216">
    <property type="match status" value="1"/>
</dbReference>
<dbReference type="GO" id="GO:0005975">
    <property type="term" value="P:carbohydrate metabolic process"/>
    <property type="evidence" value="ECO:0007669"/>
    <property type="project" value="InterPro"/>
</dbReference>
<feature type="domain" description="NodB homology" evidence="2">
    <location>
        <begin position="41"/>
        <end position="215"/>
    </location>
</feature>
<dbReference type="PANTHER" id="PTHR34216:SF7">
    <property type="entry name" value="POLY-BETA-1,6-N-ACETYL-D-GLUCOSAMINE N-DEACETYLASE"/>
    <property type="match status" value="1"/>
</dbReference>
<dbReference type="Gene3D" id="3.20.20.370">
    <property type="entry name" value="Glycoside hydrolase/deacetylase"/>
    <property type="match status" value="1"/>
</dbReference>
<dbReference type="GO" id="GO:0016810">
    <property type="term" value="F:hydrolase activity, acting on carbon-nitrogen (but not peptide) bonds"/>
    <property type="evidence" value="ECO:0007669"/>
    <property type="project" value="InterPro"/>
</dbReference>
<accession>A0A6L6QCY9</accession>
<organism evidence="3 4">
    <name type="scientific">Massilia eburnea</name>
    <dbReference type="NCBI Taxonomy" id="1776165"/>
    <lineage>
        <taxon>Bacteria</taxon>
        <taxon>Pseudomonadati</taxon>
        <taxon>Pseudomonadota</taxon>
        <taxon>Betaproteobacteria</taxon>
        <taxon>Burkholderiales</taxon>
        <taxon>Oxalobacteraceae</taxon>
        <taxon>Telluria group</taxon>
        <taxon>Massilia</taxon>
    </lineage>
</organism>
<reference evidence="3 4" key="1">
    <citation type="submission" date="2019-11" db="EMBL/GenBank/DDBJ databases">
        <title>Type strains purchased from KCTC, JCM and DSMZ.</title>
        <authorList>
            <person name="Lu H."/>
        </authorList>
    </citation>
    <scope>NUCLEOTIDE SEQUENCE [LARGE SCALE GENOMIC DNA]</scope>
    <source>
        <strain evidence="3 4">JCM 31587</strain>
    </source>
</reference>
<sequence>MTTTTAVLEQQLAALPAHGYRIVPVADLLAVLRQKVPPPASLVALTVDDGHVSVFTELAPLLRRMPVPVTLFIYPSAIGNASYAMTWDQLRVVAAQPAVEVGAHTYWHPDFRRERNRLGADAFAAFAAAQLTRPRALLHDKLGIEARYLAWPYGIQDEALQRQAQASGYTAAFALGERHASTADNVFALPRFLITDAVGVRGLLARLAGGPACVP</sequence>
<dbReference type="InterPro" id="IPR002509">
    <property type="entry name" value="NODB_dom"/>
</dbReference>
<dbReference type="EMBL" id="WNKX01000003">
    <property type="protein sequence ID" value="MTW10029.1"/>
    <property type="molecule type" value="Genomic_DNA"/>
</dbReference>
<protein>
    <submittedName>
        <fullName evidence="3">Polysaccharide deacetylase family protein</fullName>
    </submittedName>
</protein>
<evidence type="ECO:0000256" key="1">
    <source>
        <dbReference type="ARBA" id="ARBA00022729"/>
    </source>
</evidence>
<dbReference type="CDD" id="cd10918">
    <property type="entry name" value="CE4_NodB_like_5s_6s"/>
    <property type="match status" value="1"/>
</dbReference>